<name>A0A5B7IDA8_PORTR</name>
<accession>A0A5B7IDA8</accession>
<dbReference type="Proteomes" id="UP000324222">
    <property type="component" value="Unassembled WGS sequence"/>
</dbReference>
<evidence type="ECO:0000313" key="1">
    <source>
        <dbReference type="EMBL" id="MPC80205.1"/>
    </source>
</evidence>
<reference evidence="1 2" key="1">
    <citation type="submission" date="2019-05" db="EMBL/GenBank/DDBJ databases">
        <title>Another draft genome of Portunus trituberculatus and its Hox gene families provides insights of decapod evolution.</title>
        <authorList>
            <person name="Jeong J.-H."/>
            <person name="Song I."/>
            <person name="Kim S."/>
            <person name="Choi T."/>
            <person name="Kim D."/>
            <person name="Ryu S."/>
            <person name="Kim W."/>
        </authorList>
    </citation>
    <scope>NUCLEOTIDE SEQUENCE [LARGE SCALE GENOMIC DNA]</scope>
    <source>
        <tissue evidence="1">Muscle</tissue>
    </source>
</reference>
<proteinExistence type="predicted"/>
<comment type="caution">
    <text evidence="1">The sequence shown here is derived from an EMBL/GenBank/DDBJ whole genome shotgun (WGS) entry which is preliminary data.</text>
</comment>
<protein>
    <submittedName>
        <fullName evidence="1">Uncharacterized protein</fullName>
    </submittedName>
</protein>
<keyword evidence="2" id="KW-1185">Reference proteome</keyword>
<dbReference type="AlphaFoldDB" id="A0A5B7IDA8"/>
<sequence length="41" mass="4974">MNMEMRRGTEGRLKYRLALDNAFENTDNFHYKTSRGYLFLL</sequence>
<evidence type="ECO:0000313" key="2">
    <source>
        <dbReference type="Proteomes" id="UP000324222"/>
    </source>
</evidence>
<gene>
    <name evidence="1" type="ORF">E2C01_074778</name>
</gene>
<organism evidence="1 2">
    <name type="scientific">Portunus trituberculatus</name>
    <name type="common">Swimming crab</name>
    <name type="synonym">Neptunus trituberculatus</name>
    <dbReference type="NCBI Taxonomy" id="210409"/>
    <lineage>
        <taxon>Eukaryota</taxon>
        <taxon>Metazoa</taxon>
        <taxon>Ecdysozoa</taxon>
        <taxon>Arthropoda</taxon>
        <taxon>Crustacea</taxon>
        <taxon>Multicrustacea</taxon>
        <taxon>Malacostraca</taxon>
        <taxon>Eumalacostraca</taxon>
        <taxon>Eucarida</taxon>
        <taxon>Decapoda</taxon>
        <taxon>Pleocyemata</taxon>
        <taxon>Brachyura</taxon>
        <taxon>Eubrachyura</taxon>
        <taxon>Portunoidea</taxon>
        <taxon>Portunidae</taxon>
        <taxon>Portuninae</taxon>
        <taxon>Portunus</taxon>
    </lineage>
</organism>
<dbReference type="EMBL" id="VSRR010053368">
    <property type="protein sequence ID" value="MPC80205.1"/>
    <property type="molecule type" value="Genomic_DNA"/>
</dbReference>